<evidence type="ECO:0000313" key="7">
    <source>
        <dbReference type="RefSeq" id="XP_033460805.1"/>
    </source>
</evidence>
<keyword evidence="6" id="KW-1185">Reference proteome</keyword>
<reference evidence="7" key="1">
    <citation type="submission" date="2020-01" db="EMBL/GenBank/DDBJ databases">
        <authorList>
            <consortium name="DOE Joint Genome Institute"/>
            <person name="Haridas S."/>
            <person name="Albert R."/>
            <person name="Binder M."/>
            <person name="Bloem J."/>
            <person name="Labutti K."/>
            <person name="Salamov A."/>
            <person name="Andreopoulos B."/>
            <person name="Baker S.E."/>
            <person name="Barry K."/>
            <person name="Bills G."/>
            <person name="Bluhm B.H."/>
            <person name="Cannon C."/>
            <person name="Castanera R."/>
            <person name="Culley D.E."/>
            <person name="Daum C."/>
            <person name="Ezra D."/>
            <person name="Gonzalez J.B."/>
            <person name="Henrissat B."/>
            <person name="Kuo A."/>
            <person name="Liang C."/>
            <person name="Lipzen A."/>
            <person name="Lutzoni F."/>
            <person name="Magnuson J."/>
            <person name="Mondo S."/>
            <person name="Nolan M."/>
            <person name="Ohm R."/>
            <person name="Pangilinan J."/>
            <person name="Park H.-J."/>
            <person name="Ramirez L."/>
            <person name="Alfaro M."/>
            <person name="Sun H."/>
            <person name="Tritt A."/>
            <person name="Yoshinaga Y."/>
            <person name="Zwiers L.-H."/>
            <person name="Turgeon B.G."/>
            <person name="Goodwin S.B."/>
            <person name="Spatafora J.W."/>
            <person name="Crous P.W."/>
            <person name="Grigoriev I.V."/>
        </authorList>
    </citation>
    <scope>NUCLEOTIDE SEQUENCE</scope>
    <source>
        <strain evidence="7">CBS 342.82</strain>
    </source>
</reference>
<sequence>MFSGVMLPKPLSKILPQQLGAALKFRCDTDAAIDFAGRCVPDVPIVIALFMKLALPLPSFSHRYCDNEENGLDLFAEPTDYYKPEKQPTQVQHQTLSHQTLTLHLVGSSPLWGHLLWNAGRTIADYLEQNKATLLKDKTVLELGAGAGLPSLIAALNGAAHVVVTDYPDHDLVANLQKNIDSCDVLPSPRNISAAGFLWGADVSSLVEQLPSKGPAHGFDLLILADLLFNHSEHHKLVRSVQDALTRSPSAQALVFFTPYRPWLFQKDLAFFDLAREGGFVVEKILEKTMEKVMFEEDPGDELLRRTVFGYSLRWAS</sequence>
<dbReference type="GO" id="GO:0032259">
    <property type="term" value="P:methylation"/>
    <property type="evidence" value="ECO:0007669"/>
    <property type="project" value="UniProtKB-KW"/>
</dbReference>
<dbReference type="AlphaFoldDB" id="A0A6J3M853"/>
<dbReference type="GO" id="GO:0016279">
    <property type="term" value="F:protein-lysine N-methyltransferase activity"/>
    <property type="evidence" value="ECO:0007669"/>
    <property type="project" value="UniProtKB-UniRule"/>
</dbReference>
<protein>
    <recommendedName>
        <fullName evidence="5">Protein N-terminal and lysine N-methyltransferase EFM7</fullName>
        <ecNumber evidence="5">2.1.1.-</ecNumber>
    </recommendedName>
    <alternativeName>
        <fullName evidence="5">Elongation factor methyltransferase 7</fullName>
    </alternativeName>
</protein>
<feature type="binding site" evidence="5">
    <location>
        <position position="199"/>
    </location>
    <ligand>
        <name>S-adenosyl-L-methionine</name>
        <dbReference type="ChEBI" id="CHEBI:59789"/>
    </ligand>
</feature>
<keyword evidence="2 5" id="KW-0489">Methyltransferase</keyword>
<dbReference type="InterPro" id="IPR029063">
    <property type="entry name" value="SAM-dependent_MTases_sf"/>
</dbReference>
<dbReference type="EC" id="2.1.1.-" evidence="5"/>
<evidence type="ECO:0000256" key="1">
    <source>
        <dbReference type="ARBA" id="ARBA00022490"/>
    </source>
</evidence>
<name>A0A6J3M853_9PEZI</name>
<reference evidence="7" key="3">
    <citation type="submission" date="2025-08" db="UniProtKB">
        <authorList>
            <consortium name="RefSeq"/>
        </authorList>
    </citation>
    <scope>IDENTIFICATION</scope>
    <source>
        <strain evidence="7">CBS 342.82</strain>
    </source>
</reference>
<dbReference type="HAMAP" id="MF_03223">
    <property type="entry name" value="Methyltr_EFM7"/>
    <property type="match status" value="1"/>
</dbReference>
<proteinExistence type="inferred from homology"/>
<evidence type="ECO:0000256" key="5">
    <source>
        <dbReference type="HAMAP-Rule" id="MF_03223"/>
    </source>
</evidence>
<reference evidence="7" key="2">
    <citation type="submission" date="2020-04" db="EMBL/GenBank/DDBJ databases">
        <authorList>
            <consortium name="NCBI Genome Project"/>
        </authorList>
    </citation>
    <scope>NUCLEOTIDE SEQUENCE</scope>
    <source>
        <strain evidence="7">CBS 342.82</strain>
    </source>
</reference>
<dbReference type="PROSITE" id="PS51560">
    <property type="entry name" value="SAM_MT_NNT1"/>
    <property type="match status" value="1"/>
</dbReference>
<keyword evidence="1 5" id="KW-0963">Cytoplasm</keyword>
<evidence type="ECO:0000313" key="6">
    <source>
        <dbReference type="Proteomes" id="UP000504637"/>
    </source>
</evidence>
<dbReference type="PANTHER" id="PTHR14614:SF10">
    <property type="entry name" value="PROTEIN N-TERMINAL AND LYSINE N-METHYLTRANSFERASE EFM7"/>
    <property type="match status" value="1"/>
</dbReference>
<dbReference type="Proteomes" id="UP000504637">
    <property type="component" value="Unplaced"/>
</dbReference>
<evidence type="ECO:0000256" key="2">
    <source>
        <dbReference type="ARBA" id="ARBA00022603"/>
    </source>
</evidence>
<dbReference type="PANTHER" id="PTHR14614">
    <property type="entry name" value="HEPATOCELLULAR CARCINOMA-ASSOCIATED ANTIGEN"/>
    <property type="match status" value="1"/>
</dbReference>
<dbReference type="SUPFAM" id="SSF53335">
    <property type="entry name" value="S-adenosyl-L-methionine-dependent methyltransferases"/>
    <property type="match status" value="1"/>
</dbReference>
<dbReference type="InterPro" id="IPR019410">
    <property type="entry name" value="Methyltransf_16"/>
</dbReference>
<dbReference type="GO" id="GO:0005737">
    <property type="term" value="C:cytoplasm"/>
    <property type="evidence" value="ECO:0007669"/>
    <property type="project" value="UniProtKB-SubCell"/>
</dbReference>
<feature type="binding site" evidence="5">
    <location>
        <position position="225"/>
    </location>
    <ligand>
        <name>S-adenosyl-L-methionine</name>
        <dbReference type="ChEBI" id="CHEBI:59789"/>
    </ligand>
</feature>
<comment type="subcellular location">
    <subcellularLocation>
        <location evidence="5">Cytoplasm</location>
    </subcellularLocation>
</comment>
<comment type="function">
    <text evidence="5">S-adenosyl-L-methionine-dependent protein methyltransferase that trimethylates the N-terminal glycine 'Gly-2' of elongation factor 1-alpha, before also catalyzing the mono- and dimethylation of 'Lys-3'.</text>
</comment>
<organism evidence="7">
    <name type="scientific">Dissoconium aciculare CBS 342.82</name>
    <dbReference type="NCBI Taxonomy" id="1314786"/>
    <lineage>
        <taxon>Eukaryota</taxon>
        <taxon>Fungi</taxon>
        <taxon>Dikarya</taxon>
        <taxon>Ascomycota</taxon>
        <taxon>Pezizomycotina</taxon>
        <taxon>Dothideomycetes</taxon>
        <taxon>Dothideomycetidae</taxon>
        <taxon>Mycosphaerellales</taxon>
        <taxon>Dissoconiaceae</taxon>
        <taxon>Dissoconium</taxon>
    </lineage>
</organism>
<feature type="binding site" evidence="5">
    <location>
        <begin position="144"/>
        <end position="146"/>
    </location>
    <ligand>
        <name>S-adenosyl-L-methionine</name>
        <dbReference type="ChEBI" id="CHEBI:59789"/>
    </ligand>
</feature>
<dbReference type="GO" id="GO:0071885">
    <property type="term" value="F:N-terminal protein N-methyltransferase activity"/>
    <property type="evidence" value="ECO:0007669"/>
    <property type="project" value="UniProtKB-UniRule"/>
</dbReference>
<evidence type="ECO:0000256" key="4">
    <source>
        <dbReference type="ARBA" id="ARBA00022691"/>
    </source>
</evidence>
<gene>
    <name evidence="5" type="primary">EFM7</name>
    <name evidence="7" type="ORF">K489DRAFT_401039</name>
</gene>
<dbReference type="OrthoDB" id="46564at2759"/>
<keyword evidence="3 5" id="KW-0808">Transferase</keyword>
<feature type="binding site" evidence="5">
    <location>
        <position position="117"/>
    </location>
    <ligand>
        <name>S-adenosyl-L-methionine</name>
        <dbReference type="ChEBI" id="CHEBI:59789"/>
    </ligand>
</feature>
<accession>A0A6J3M853</accession>
<keyword evidence="4 5" id="KW-0949">S-adenosyl-L-methionine</keyword>
<feature type="binding site" evidence="5">
    <location>
        <position position="166"/>
    </location>
    <ligand>
        <name>S-adenosyl-L-methionine</name>
        <dbReference type="ChEBI" id="CHEBI:59789"/>
    </ligand>
</feature>
<dbReference type="InterPro" id="IPR025784">
    <property type="entry name" value="EFM7"/>
</dbReference>
<evidence type="ECO:0000256" key="3">
    <source>
        <dbReference type="ARBA" id="ARBA00022679"/>
    </source>
</evidence>
<comment type="similarity">
    <text evidence="5">Belongs to the class I-like SAM-binding methyltransferase superfamily. EFM7 family.</text>
</comment>
<dbReference type="Gene3D" id="3.40.50.150">
    <property type="entry name" value="Vaccinia Virus protein VP39"/>
    <property type="match status" value="1"/>
</dbReference>
<dbReference type="Pfam" id="PF10294">
    <property type="entry name" value="Methyltransf_16"/>
    <property type="match status" value="1"/>
</dbReference>
<dbReference type="RefSeq" id="XP_033460805.1">
    <property type="nucleotide sequence ID" value="XM_033607012.1"/>
</dbReference>